<dbReference type="Pfam" id="PF04445">
    <property type="entry name" value="SAM_MT"/>
    <property type="match status" value="1"/>
</dbReference>
<evidence type="ECO:0008006" key="3">
    <source>
        <dbReference type="Google" id="ProtNLM"/>
    </source>
</evidence>
<name>G5GQ91_9FIRM</name>
<keyword evidence="2" id="KW-1185">Reference proteome</keyword>
<evidence type="ECO:0000313" key="1">
    <source>
        <dbReference type="EMBL" id="EHG20526.1"/>
    </source>
</evidence>
<dbReference type="PANTHER" id="PTHR36112">
    <property type="entry name" value="RIBOSOMAL RNA SMALL SUBUNIT METHYLTRANSFERASE J"/>
    <property type="match status" value="1"/>
</dbReference>
<dbReference type="AlphaFoldDB" id="G5GQ91"/>
<dbReference type="CDD" id="cd02440">
    <property type="entry name" value="AdoMet_MTases"/>
    <property type="match status" value="1"/>
</dbReference>
<proteinExistence type="predicted"/>
<dbReference type="OrthoDB" id="1653798at2"/>
<dbReference type="InterPro" id="IPR029063">
    <property type="entry name" value="SAM-dependent_MTases_sf"/>
</dbReference>
<dbReference type="EMBL" id="ACZM01000015">
    <property type="protein sequence ID" value="EHG20526.1"/>
    <property type="molecule type" value="Genomic_DNA"/>
</dbReference>
<dbReference type="GO" id="GO:0008990">
    <property type="term" value="F:rRNA (guanine-N2-)-methyltransferase activity"/>
    <property type="evidence" value="ECO:0007669"/>
    <property type="project" value="InterPro"/>
</dbReference>
<dbReference type="HOGENOM" id="CLU_093128_0_0_9"/>
<protein>
    <recommendedName>
        <fullName evidence="3">SAM-dependent methyltransferase</fullName>
    </recommendedName>
</protein>
<dbReference type="Proteomes" id="UP000004129">
    <property type="component" value="Unassembled WGS sequence"/>
</dbReference>
<accession>G5GQ91</accession>
<sequence length="267" mass="28919">MRTNTISAIVTTVRRGQKYTEANRTLAARTAAALGIPNVPRGNDSLEELRAAYGVDAALVARRGLLTLVTAEGELFFHPGMSHLRIKNLLLGHGDHLVSALGLVEGMHVLDCTLGTGADAIVESFAVGAQGTVTALESNPLIAAVIADGLAHATGDNYEMHAAMRRITVHHADALTYLRAAETDSCDVVYFDPMFRRPLHESAGMNALRVLADSRALTEETIAEARRVARLRVVMKERRESAEFERLGFTHITGGKYSRIAYGVMEL</sequence>
<dbReference type="InterPro" id="IPR007536">
    <property type="entry name" value="16SrRNA_methylTrfase_J"/>
</dbReference>
<dbReference type="PATRIC" id="fig|679201.3.peg.1436"/>
<organism evidence="1 2">
    <name type="scientific">Selenomonas infelix ATCC 43532</name>
    <dbReference type="NCBI Taxonomy" id="679201"/>
    <lineage>
        <taxon>Bacteria</taxon>
        <taxon>Bacillati</taxon>
        <taxon>Bacillota</taxon>
        <taxon>Negativicutes</taxon>
        <taxon>Selenomonadales</taxon>
        <taxon>Selenomonadaceae</taxon>
        <taxon>Selenomonas</taxon>
    </lineage>
</organism>
<dbReference type="eggNOG" id="COG2518">
    <property type="taxonomic scope" value="Bacteria"/>
</dbReference>
<dbReference type="SUPFAM" id="SSF53335">
    <property type="entry name" value="S-adenosyl-L-methionine-dependent methyltransferases"/>
    <property type="match status" value="1"/>
</dbReference>
<dbReference type="Gene3D" id="3.40.50.150">
    <property type="entry name" value="Vaccinia Virus protein VP39"/>
    <property type="match status" value="1"/>
</dbReference>
<comment type="caution">
    <text evidence="1">The sequence shown here is derived from an EMBL/GenBank/DDBJ whole genome shotgun (WGS) entry which is preliminary data.</text>
</comment>
<dbReference type="STRING" id="679201.HMPREF9334_01422"/>
<gene>
    <name evidence="1" type="ORF">HMPREF9334_01422</name>
</gene>
<dbReference type="RefSeq" id="WP_006692869.1">
    <property type="nucleotide sequence ID" value="NZ_JH376799.1"/>
</dbReference>
<dbReference type="PANTHER" id="PTHR36112:SF1">
    <property type="entry name" value="RIBOSOMAL RNA SMALL SUBUNIT METHYLTRANSFERASE J"/>
    <property type="match status" value="1"/>
</dbReference>
<evidence type="ECO:0000313" key="2">
    <source>
        <dbReference type="Proteomes" id="UP000004129"/>
    </source>
</evidence>
<reference evidence="1 2" key="1">
    <citation type="submission" date="2011-08" db="EMBL/GenBank/DDBJ databases">
        <title>The Genome Sequence of Selenomonas infelix ATCC 43532.</title>
        <authorList>
            <consortium name="The Broad Institute Genome Sequencing Platform"/>
            <person name="Earl A."/>
            <person name="Ward D."/>
            <person name="Feldgarden M."/>
            <person name="Gevers D."/>
            <person name="Izard J."/>
            <person name="Blanton J.M."/>
            <person name="Baranova O.V."/>
            <person name="Dewhirst F.E."/>
            <person name="Young S.K."/>
            <person name="Zeng Q."/>
            <person name="Gargeya S."/>
            <person name="Fitzgerald M."/>
            <person name="Haas B."/>
            <person name="Abouelleil A."/>
            <person name="Alvarado L."/>
            <person name="Arachchi H.M."/>
            <person name="Berlin A."/>
            <person name="Brown A."/>
            <person name="Chapman S.B."/>
            <person name="Chen Z."/>
            <person name="Dunbar C."/>
            <person name="Freedman E."/>
            <person name="Gearin G."/>
            <person name="Gellesch M."/>
            <person name="Goldberg J."/>
            <person name="Griggs A."/>
            <person name="Gujja S."/>
            <person name="Heiman D."/>
            <person name="Howarth C."/>
            <person name="Larson L."/>
            <person name="Lui A."/>
            <person name="MacDonald P.J.P."/>
            <person name="Montmayeur A."/>
            <person name="Murphy C."/>
            <person name="Neiman D."/>
            <person name="Pearson M."/>
            <person name="Priest M."/>
            <person name="Roberts A."/>
            <person name="Saif S."/>
            <person name="Shea T."/>
            <person name="Shenoy N."/>
            <person name="Sisk P."/>
            <person name="Stolte C."/>
            <person name="Sykes S."/>
            <person name="Wortman J."/>
            <person name="Nusbaum C."/>
            <person name="Birren B."/>
        </authorList>
    </citation>
    <scope>NUCLEOTIDE SEQUENCE [LARGE SCALE GENOMIC DNA]</scope>
    <source>
        <strain evidence="1 2">ATCC 43532</strain>
    </source>
</reference>